<feature type="compositionally biased region" description="Basic and acidic residues" evidence="1">
    <location>
        <begin position="30"/>
        <end position="40"/>
    </location>
</feature>
<accession>A0A9Q1KFL2</accession>
<evidence type="ECO:0000313" key="3">
    <source>
        <dbReference type="Proteomes" id="UP001153076"/>
    </source>
</evidence>
<comment type="caution">
    <text evidence="2">The sequence shown here is derived from an EMBL/GenBank/DDBJ whole genome shotgun (WGS) entry which is preliminary data.</text>
</comment>
<evidence type="ECO:0000256" key="1">
    <source>
        <dbReference type="SAM" id="MobiDB-lite"/>
    </source>
</evidence>
<dbReference type="EMBL" id="JAKOGI010000121">
    <property type="protein sequence ID" value="KAJ8443351.1"/>
    <property type="molecule type" value="Genomic_DNA"/>
</dbReference>
<reference evidence="2" key="1">
    <citation type="submission" date="2022-04" db="EMBL/GenBank/DDBJ databases">
        <title>Carnegiea gigantea Genome sequencing and assembly v2.</title>
        <authorList>
            <person name="Copetti D."/>
            <person name="Sanderson M.J."/>
            <person name="Burquez A."/>
            <person name="Wojciechowski M.F."/>
        </authorList>
    </citation>
    <scope>NUCLEOTIDE SEQUENCE</scope>
    <source>
        <strain evidence="2">SGP5-SGP5p</strain>
        <tissue evidence="2">Aerial part</tissue>
    </source>
</reference>
<keyword evidence="3" id="KW-1185">Reference proteome</keyword>
<dbReference type="Proteomes" id="UP001153076">
    <property type="component" value="Unassembled WGS sequence"/>
</dbReference>
<sequence>MWSKKRHDLRRQRQRVVGHWKGFGVKGKGKVNEVKGRSTDDEKEDTSRQQAVDVDVDIRHHCPLDVICALNDQLSDIQKEAVRGMVWSSVLEYRTFLMDRHLVQTFLQAWNVESKCFKLGRTEVLFSHFDVTLLMGFPATRKRVAFERSAGGSEVEEVLKGAMEERVCRERVNNTVERVALFKKLYTFLVVSGLLFPRCVGGVVWDLVHIMEDVGGVGEYNCMEAVWEFLVHAMEESQEKMWSMKNLQINGFARIL</sequence>
<proteinExistence type="predicted"/>
<evidence type="ECO:0000313" key="2">
    <source>
        <dbReference type="EMBL" id="KAJ8443351.1"/>
    </source>
</evidence>
<organism evidence="2 3">
    <name type="scientific">Carnegiea gigantea</name>
    <dbReference type="NCBI Taxonomy" id="171969"/>
    <lineage>
        <taxon>Eukaryota</taxon>
        <taxon>Viridiplantae</taxon>
        <taxon>Streptophyta</taxon>
        <taxon>Embryophyta</taxon>
        <taxon>Tracheophyta</taxon>
        <taxon>Spermatophyta</taxon>
        <taxon>Magnoliopsida</taxon>
        <taxon>eudicotyledons</taxon>
        <taxon>Gunneridae</taxon>
        <taxon>Pentapetalae</taxon>
        <taxon>Caryophyllales</taxon>
        <taxon>Cactineae</taxon>
        <taxon>Cactaceae</taxon>
        <taxon>Cactoideae</taxon>
        <taxon>Echinocereeae</taxon>
        <taxon>Carnegiea</taxon>
    </lineage>
</organism>
<protein>
    <submittedName>
        <fullName evidence="2">Uncharacterized protein</fullName>
    </submittedName>
</protein>
<gene>
    <name evidence="2" type="ORF">Cgig2_015832</name>
</gene>
<dbReference type="OrthoDB" id="723791at2759"/>
<feature type="region of interest" description="Disordered" evidence="1">
    <location>
        <begin position="27"/>
        <end position="50"/>
    </location>
</feature>
<name>A0A9Q1KFL2_9CARY</name>
<dbReference type="AlphaFoldDB" id="A0A9Q1KFL2"/>